<evidence type="ECO:0000256" key="6">
    <source>
        <dbReference type="ARBA" id="ARBA00023163"/>
    </source>
</evidence>
<feature type="compositionally biased region" description="Basic residues" evidence="8">
    <location>
        <begin position="205"/>
        <end position="215"/>
    </location>
</feature>
<evidence type="ECO:0000256" key="5">
    <source>
        <dbReference type="ARBA" id="ARBA00023125"/>
    </source>
</evidence>
<evidence type="ECO:0000259" key="9">
    <source>
        <dbReference type="PROSITE" id="PS50048"/>
    </source>
</evidence>
<dbReference type="GO" id="GO:0000976">
    <property type="term" value="F:transcription cis-regulatory region binding"/>
    <property type="evidence" value="ECO:0007669"/>
    <property type="project" value="TreeGrafter"/>
</dbReference>
<feature type="compositionally biased region" description="Low complexity" evidence="8">
    <location>
        <begin position="878"/>
        <end position="888"/>
    </location>
</feature>
<dbReference type="CDD" id="cd12148">
    <property type="entry name" value="fungal_TF_MHR"/>
    <property type="match status" value="1"/>
</dbReference>
<dbReference type="CDD" id="cd00067">
    <property type="entry name" value="GAL4"/>
    <property type="match status" value="1"/>
</dbReference>
<dbReference type="Pfam" id="PF00172">
    <property type="entry name" value="Zn_clus"/>
    <property type="match status" value="1"/>
</dbReference>
<feature type="compositionally biased region" description="Basic and acidic residues" evidence="8">
    <location>
        <begin position="897"/>
        <end position="909"/>
    </location>
</feature>
<dbReference type="Gene3D" id="4.10.240.10">
    <property type="entry name" value="Zn(2)-C6 fungal-type DNA-binding domain"/>
    <property type="match status" value="1"/>
</dbReference>
<feature type="domain" description="Zn(2)-C6 fungal-type" evidence="9">
    <location>
        <begin position="140"/>
        <end position="169"/>
    </location>
</feature>
<feature type="compositionally biased region" description="Low complexity" evidence="8">
    <location>
        <begin position="316"/>
        <end position="325"/>
    </location>
</feature>
<evidence type="ECO:0000256" key="2">
    <source>
        <dbReference type="ARBA" id="ARBA00022723"/>
    </source>
</evidence>
<feature type="region of interest" description="Disordered" evidence="8">
    <location>
        <begin position="1"/>
        <end position="142"/>
    </location>
</feature>
<keyword evidence="3" id="KW-0862">Zinc</keyword>
<keyword evidence="5" id="KW-0238">DNA-binding</keyword>
<evidence type="ECO:0000256" key="3">
    <source>
        <dbReference type="ARBA" id="ARBA00022833"/>
    </source>
</evidence>
<feature type="compositionally biased region" description="Polar residues" evidence="8">
    <location>
        <begin position="849"/>
        <end position="865"/>
    </location>
</feature>
<comment type="caution">
    <text evidence="10">The sequence shown here is derived from an EMBL/GenBank/DDBJ whole genome shotgun (WGS) entry which is preliminary data.</text>
</comment>
<feature type="compositionally biased region" description="Acidic residues" evidence="8">
    <location>
        <begin position="964"/>
        <end position="996"/>
    </location>
</feature>
<dbReference type="GO" id="GO:0005634">
    <property type="term" value="C:nucleus"/>
    <property type="evidence" value="ECO:0007669"/>
    <property type="project" value="UniProtKB-SubCell"/>
</dbReference>
<dbReference type="InterPro" id="IPR051089">
    <property type="entry name" value="prtT"/>
</dbReference>
<dbReference type="InterPro" id="IPR001138">
    <property type="entry name" value="Zn2Cys6_DnaBD"/>
</dbReference>
<dbReference type="GO" id="GO:0008270">
    <property type="term" value="F:zinc ion binding"/>
    <property type="evidence" value="ECO:0007669"/>
    <property type="project" value="InterPro"/>
</dbReference>
<dbReference type="PANTHER" id="PTHR31845">
    <property type="entry name" value="FINGER DOMAIN PROTEIN, PUTATIVE-RELATED"/>
    <property type="match status" value="1"/>
</dbReference>
<keyword evidence="4" id="KW-0805">Transcription regulation</keyword>
<keyword evidence="6" id="KW-0804">Transcription</keyword>
<dbReference type="SUPFAM" id="SSF57701">
    <property type="entry name" value="Zn2/Cys6 DNA-binding domain"/>
    <property type="match status" value="1"/>
</dbReference>
<feature type="region of interest" description="Disordered" evidence="8">
    <location>
        <begin position="848"/>
        <end position="1024"/>
    </location>
</feature>
<feature type="region of interest" description="Disordered" evidence="8">
    <location>
        <begin position="180"/>
        <end position="232"/>
    </location>
</feature>
<feature type="region of interest" description="Disordered" evidence="8">
    <location>
        <begin position="253"/>
        <end position="345"/>
    </location>
</feature>
<protein>
    <recommendedName>
        <fullName evidence="9">Zn(2)-C6 fungal-type domain-containing protein</fullName>
    </recommendedName>
</protein>
<feature type="compositionally biased region" description="Polar residues" evidence="8">
    <location>
        <begin position="707"/>
        <end position="717"/>
    </location>
</feature>
<evidence type="ECO:0000313" key="10">
    <source>
        <dbReference type="EMBL" id="KAA1129882.1"/>
    </source>
</evidence>
<dbReference type="SMART" id="SM00066">
    <property type="entry name" value="GAL4"/>
    <property type="match status" value="1"/>
</dbReference>
<feature type="compositionally biased region" description="Pro residues" evidence="8">
    <location>
        <begin position="298"/>
        <end position="315"/>
    </location>
</feature>
<evidence type="ECO:0000256" key="8">
    <source>
        <dbReference type="SAM" id="MobiDB-lite"/>
    </source>
</evidence>
<evidence type="ECO:0000256" key="7">
    <source>
        <dbReference type="ARBA" id="ARBA00023242"/>
    </source>
</evidence>
<dbReference type="InterPro" id="IPR036864">
    <property type="entry name" value="Zn2-C6_fun-type_DNA-bd_sf"/>
</dbReference>
<dbReference type="PROSITE" id="PS50048">
    <property type="entry name" value="ZN2_CY6_FUNGAL_2"/>
    <property type="match status" value="1"/>
</dbReference>
<keyword evidence="7" id="KW-0539">Nucleus</keyword>
<comment type="subcellular location">
    <subcellularLocation>
        <location evidence="1">Nucleus</location>
    </subcellularLocation>
</comment>
<dbReference type="PANTHER" id="PTHR31845:SF34">
    <property type="entry name" value="TRANSCRIPTIONAL ACTIVATOR OF PROTEASES PRTT"/>
    <property type="match status" value="1"/>
</dbReference>
<feature type="compositionally biased region" description="Polar residues" evidence="8">
    <location>
        <begin position="87"/>
        <end position="109"/>
    </location>
</feature>
<feature type="region of interest" description="Disordered" evidence="8">
    <location>
        <begin position="700"/>
        <end position="781"/>
    </location>
</feature>
<evidence type="ECO:0000256" key="4">
    <source>
        <dbReference type="ARBA" id="ARBA00023015"/>
    </source>
</evidence>
<gene>
    <name evidence="10" type="ORF">PGTUg99_001564</name>
</gene>
<reference evidence="10 11" key="1">
    <citation type="submission" date="2019-05" db="EMBL/GenBank/DDBJ databases">
        <title>Emergence of the Ug99 lineage of the wheat stem rust pathogen through somatic hybridization.</title>
        <authorList>
            <person name="Li F."/>
            <person name="Upadhyaya N.M."/>
            <person name="Sperschneider J."/>
            <person name="Matny O."/>
            <person name="Nguyen-Phuc H."/>
            <person name="Mago R."/>
            <person name="Raley C."/>
            <person name="Miller M.E."/>
            <person name="Silverstein K.A.T."/>
            <person name="Henningsen E."/>
            <person name="Hirsch C.D."/>
            <person name="Visser B."/>
            <person name="Pretorius Z.A."/>
            <person name="Steffenson B.J."/>
            <person name="Schwessinger B."/>
            <person name="Dodds P.N."/>
            <person name="Figueroa M."/>
        </authorList>
    </citation>
    <scope>NUCLEOTIDE SEQUENCE [LARGE SCALE GENOMIC DNA]</scope>
    <source>
        <strain evidence="10 11">Ug99</strain>
    </source>
</reference>
<dbReference type="EMBL" id="VDEP01000117">
    <property type="protein sequence ID" value="KAA1129882.1"/>
    <property type="molecule type" value="Genomic_DNA"/>
</dbReference>
<accession>A0A5B0RWS2</accession>
<dbReference type="GO" id="GO:0000981">
    <property type="term" value="F:DNA-binding transcription factor activity, RNA polymerase II-specific"/>
    <property type="evidence" value="ECO:0007669"/>
    <property type="project" value="InterPro"/>
</dbReference>
<dbReference type="AlphaFoldDB" id="A0A5B0RWS2"/>
<feature type="compositionally biased region" description="Polar residues" evidence="8">
    <location>
        <begin position="920"/>
        <end position="930"/>
    </location>
</feature>
<dbReference type="PROSITE" id="PS00463">
    <property type="entry name" value="ZN2_CY6_FUNGAL_1"/>
    <property type="match status" value="1"/>
</dbReference>
<organism evidence="10 11">
    <name type="scientific">Puccinia graminis f. sp. tritici</name>
    <dbReference type="NCBI Taxonomy" id="56615"/>
    <lineage>
        <taxon>Eukaryota</taxon>
        <taxon>Fungi</taxon>
        <taxon>Dikarya</taxon>
        <taxon>Basidiomycota</taxon>
        <taxon>Pucciniomycotina</taxon>
        <taxon>Pucciniomycetes</taxon>
        <taxon>Pucciniales</taxon>
        <taxon>Pucciniaceae</taxon>
        <taxon>Puccinia</taxon>
    </lineage>
</organism>
<feature type="compositionally biased region" description="Basic and acidic residues" evidence="8">
    <location>
        <begin position="719"/>
        <end position="737"/>
    </location>
</feature>
<evidence type="ECO:0000313" key="11">
    <source>
        <dbReference type="Proteomes" id="UP000325313"/>
    </source>
</evidence>
<keyword evidence="2" id="KW-0479">Metal-binding</keyword>
<feature type="compositionally biased region" description="Basic and acidic residues" evidence="8">
    <location>
        <begin position="1004"/>
        <end position="1016"/>
    </location>
</feature>
<name>A0A5B0RWS2_PUCGR</name>
<sequence length="1024" mass="109321">MLEGSFRPSSSATGLHPQYPIPKSGYAEQPSPAANMRKDHPGPSFTPVHDRPLSSHSPDYESEDHQQSGSPPGHAPHFFKSHPSMASHPQSNQSSVHQAASELPQSSSIPKLDGRPPQEVAPKNSNIGPVRAKKKPAGSACNSCHRLKTRCSGGHPCDRCAAHKVACQFDRDLIYRSPLASSSQQASARNAHAMSKGETAPAGKPRSRSGPKAGRKFPPASNPGAVSQSAPTAPMLPMALPQVTQLSAPSLPTLSAPIAHQPGSFSAAPPKQGNKSTPISTPQPPEVLRAHQSTNPSFLPPAAEPRPPLSPPTPPTLVVSGSSSTFGPEKDQPNDPNRLGAPCATSGLGDPLSEGILSAMQLQYLYDVVMVAIGARFCSSQSVAHIPPKNCLMSNSTGARVDLSQVTIDEATYARLVTLAHQHLSNTLLKATHSLEDVRAILFLACWALVSNEDPNGAPNRWVLIGHAGRIGRSIGLDRCTSELRGSSDIWNNPELHETRRVQLDAIKTDHALQAIETIRVVTISPLYTWPPNENRVFTIVKLSNGSPSQYDVVSAAQIESLAELAEIWAAANSFLSVADDRSRNLTSEQLIELGEHHNKVMDAWAKKWTWHGSSWAPLLGANLRTIRLLSESLRITLNLAFTNVLYAIAALIETQSEKASALAFAPDLVTDGLVSAAITVLQLASPIGLPAMIGKPSGKEIKKRTLNPSGSSSNLENLAREERLPTPQSGEDRADVDMTEANASSSGVPQSHILMRPSHESRASSPSSTPRRLSKSSSPRMAFFSADGIAGGNQMLGKKCFMEPPVAAHYIRMATDVLQSSDRSQTRLGTIMASKIMKLATQAGLMGSPSSSNLVGPTSNTSHSPGGGMVSHDERPSISSTSSLSSTRHATISSAEHPDVNPHPKSKQDGVIGLDSRATDVSNPESSLRQAEDDDEISGENIHTASQQRAVLIAQPGLQDPDFHDDENEDEPTEGNEMADDNCDGDGEADEEDQITGDSYSAIHHEQQPSEKDGQDMMEEDQQ</sequence>
<dbReference type="Proteomes" id="UP000325313">
    <property type="component" value="Unassembled WGS sequence"/>
</dbReference>
<proteinExistence type="predicted"/>
<evidence type="ECO:0000256" key="1">
    <source>
        <dbReference type="ARBA" id="ARBA00004123"/>
    </source>
</evidence>
<feature type="compositionally biased region" description="Low complexity" evidence="8">
    <location>
        <begin position="764"/>
        <end position="781"/>
    </location>
</feature>